<dbReference type="AlphaFoldDB" id="A0A7W5DSP0"/>
<dbReference type="RefSeq" id="WP_183413684.1">
    <property type="nucleotide sequence ID" value="NZ_JACHYB010000002.1"/>
</dbReference>
<accession>A0A7W5DSP0</accession>
<evidence type="ECO:0000313" key="3">
    <source>
        <dbReference type="Proteomes" id="UP000544222"/>
    </source>
</evidence>
<gene>
    <name evidence="2" type="ORF">FHX64_002067</name>
</gene>
<feature type="transmembrane region" description="Helical" evidence="1">
    <location>
        <begin position="7"/>
        <end position="24"/>
    </location>
</feature>
<name>A0A7W5DSP0_9PORP</name>
<feature type="transmembrane region" description="Helical" evidence="1">
    <location>
        <begin position="53"/>
        <end position="70"/>
    </location>
</feature>
<dbReference type="Proteomes" id="UP000544222">
    <property type="component" value="Unassembled WGS sequence"/>
</dbReference>
<keyword evidence="1" id="KW-0472">Membrane</keyword>
<keyword evidence="1" id="KW-0812">Transmembrane</keyword>
<dbReference type="EMBL" id="JACHYB010000002">
    <property type="protein sequence ID" value="MBB3187869.1"/>
    <property type="molecule type" value="Genomic_DNA"/>
</dbReference>
<evidence type="ECO:0000313" key="2">
    <source>
        <dbReference type="EMBL" id="MBB3187869.1"/>
    </source>
</evidence>
<keyword evidence="1" id="KW-1133">Transmembrane helix</keyword>
<organism evidence="2 3">
    <name type="scientific">Microbacter margulisiae</name>
    <dbReference type="NCBI Taxonomy" id="1350067"/>
    <lineage>
        <taxon>Bacteria</taxon>
        <taxon>Pseudomonadati</taxon>
        <taxon>Bacteroidota</taxon>
        <taxon>Bacteroidia</taxon>
        <taxon>Bacteroidales</taxon>
        <taxon>Porphyromonadaceae</taxon>
        <taxon>Microbacter</taxon>
    </lineage>
</organism>
<reference evidence="2 3" key="1">
    <citation type="submission" date="2020-08" db="EMBL/GenBank/DDBJ databases">
        <title>Genomic Encyclopedia of Type Strains, Phase IV (KMG-IV): sequencing the most valuable type-strain genomes for metagenomic binning, comparative biology and taxonomic classification.</title>
        <authorList>
            <person name="Goeker M."/>
        </authorList>
    </citation>
    <scope>NUCLEOTIDE SEQUENCE [LARGE SCALE GENOMIC DNA]</scope>
    <source>
        <strain evidence="2 3">DSM 27471</strain>
    </source>
</reference>
<comment type="caution">
    <text evidence="2">The sequence shown here is derived from an EMBL/GenBank/DDBJ whole genome shotgun (WGS) entry which is preliminary data.</text>
</comment>
<protein>
    <submittedName>
        <fullName evidence="2">Uncharacterized protein</fullName>
    </submittedName>
</protein>
<evidence type="ECO:0000256" key="1">
    <source>
        <dbReference type="SAM" id="Phobius"/>
    </source>
</evidence>
<sequence>MKNRKKILFYIGIFMLLFCIQFISRKIAGNNPIFGSAIFPTAAYTWKEMVKEIPSISIISIVFTVLIWYLKEKRKWNI</sequence>
<keyword evidence="3" id="KW-1185">Reference proteome</keyword>
<proteinExistence type="predicted"/>